<accession>A0AAU9EVS6</accession>
<proteinExistence type="predicted"/>
<keyword evidence="1" id="KW-1133">Transmembrane helix</keyword>
<dbReference type="EMBL" id="AP028654">
    <property type="protein sequence ID" value="BEP29195.1"/>
    <property type="molecule type" value="Genomic_DNA"/>
</dbReference>
<keyword evidence="1" id="KW-0472">Membrane</keyword>
<protein>
    <submittedName>
        <fullName evidence="2">Uncharacterized protein</fullName>
    </submittedName>
</protein>
<feature type="transmembrane region" description="Helical" evidence="1">
    <location>
        <begin position="37"/>
        <end position="55"/>
    </location>
</feature>
<keyword evidence="1" id="KW-0812">Transmembrane</keyword>
<organism evidence="2 3">
    <name type="scientific">Helicovermis profundi</name>
    <dbReference type="NCBI Taxonomy" id="3065157"/>
    <lineage>
        <taxon>Bacteria</taxon>
        <taxon>Bacillati</taxon>
        <taxon>Bacillota</taxon>
        <taxon>Clostridia</taxon>
        <taxon>Helicovermis</taxon>
    </lineage>
</organism>
<evidence type="ECO:0000313" key="2">
    <source>
        <dbReference type="EMBL" id="BEP29195.1"/>
    </source>
</evidence>
<dbReference type="AlphaFoldDB" id="A0AAU9EVS6"/>
<sequence>MKIRKIKQFNNVRTFMITLLIIIICILIMTLKSKLAEIRYVFGVFSIIGVIYSIYKEELNNFILYLVLIVFVGSSNFVNILELFRGFLKGQILIESNDILKILQVFGTIFLGLMAYKNGKIANDMNIGRMKREDEKEFNELKLSIIKFHYIQKNIRLFNENLNNNLTSITTQMKKMKDIKNEKDIFQEYTTVLLDFKVLNTRLINKLEFICIEYDKNLKEFSDNSTFNPSSEMLTTMYTQYNHLVIAKQNCSDIEEKVDGYLIEINSASVDSTIKVNLAATFESTIQLSLDYVCKNTQMFKDYHLEYKMTSEVMNYFDDEDINMFKGLHDEIKKKYEDNENSE</sequence>
<dbReference type="RefSeq" id="WP_338534859.1">
    <property type="nucleotide sequence ID" value="NZ_AP028654.1"/>
</dbReference>
<reference evidence="2 3" key="1">
    <citation type="submission" date="2023-08" db="EMBL/GenBank/DDBJ databases">
        <title>Helicovermis profunda gen. nov., sp. nov., a novel mesophilic, fermentative bacterium within the Bacillota from a deep-sea hydrothermal vent chimney.</title>
        <authorList>
            <person name="Miyazaki U."/>
            <person name="Mizutani D."/>
            <person name="Hashimoto Y."/>
            <person name="Tame A."/>
            <person name="Sawayama S."/>
            <person name="Miyazaki J."/>
            <person name="Takai K."/>
            <person name="Nakagawa S."/>
        </authorList>
    </citation>
    <scope>NUCLEOTIDE SEQUENCE [LARGE SCALE GENOMIC DNA]</scope>
    <source>
        <strain evidence="2 3">S502</strain>
    </source>
</reference>
<dbReference type="KEGG" id="hprf:HLPR_15260"/>
<keyword evidence="3" id="KW-1185">Reference proteome</keyword>
<evidence type="ECO:0000313" key="3">
    <source>
        <dbReference type="Proteomes" id="UP001321786"/>
    </source>
</evidence>
<feature type="transmembrane region" description="Helical" evidence="1">
    <location>
        <begin position="62"/>
        <end position="87"/>
    </location>
</feature>
<evidence type="ECO:0000256" key="1">
    <source>
        <dbReference type="SAM" id="Phobius"/>
    </source>
</evidence>
<dbReference type="Proteomes" id="UP001321786">
    <property type="component" value="Chromosome"/>
</dbReference>
<name>A0AAU9EVS6_9FIRM</name>
<gene>
    <name evidence="2" type="ORF">HLPR_15260</name>
</gene>
<feature type="transmembrane region" description="Helical" evidence="1">
    <location>
        <begin position="12"/>
        <end position="31"/>
    </location>
</feature>